<dbReference type="FunFam" id="3.40.640.10:FF:000004">
    <property type="entry name" value="Acetylornithine aminotransferase"/>
    <property type="match status" value="1"/>
</dbReference>
<keyword evidence="2" id="KW-0028">Amino-acid biosynthesis</keyword>
<dbReference type="PANTHER" id="PTHR11986:SF79">
    <property type="entry name" value="ACETYLORNITHINE AMINOTRANSFERASE, MITOCHONDRIAL"/>
    <property type="match status" value="1"/>
</dbReference>
<evidence type="ECO:0000256" key="5">
    <source>
        <dbReference type="ARBA" id="ARBA00022898"/>
    </source>
</evidence>
<dbReference type="GO" id="GO:0006526">
    <property type="term" value="P:L-arginine biosynthetic process"/>
    <property type="evidence" value="ECO:0007669"/>
    <property type="project" value="UniProtKB-KW"/>
</dbReference>
<dbReference type="Gene3D" id="3.40.640.10">
    <property type="entry name" value="Type I PLP-dependent aspartate aminotransferase-like (Major domain)"/>
    <property type="match status" value="1"/>
</dbReference>
<keyword evidence="5 6" id="KW-0663">Pyridoxal phosphate</keyword>
<dbReference type="Proteomes" id="UP000183263">
    <property type="component" value="Unassembled WGS sequence"/>
</dbReference>
<keyword evidence="3 7" id="KW-0032">Aminotransferase</keyword>
<dbReference type="RefSeq" id="WP_072738973.1">
    <property type="nucleotide sequence ID" value="NZ_CP048813.1"/>
</dbReference>
<dbReference type="InterPro" id="IPR005814">
    <property type="entry name" value="Aminotrans_3"/>
</dbReference>
<dbReference type="GO" id="GO:0042802">
    <property type="term" value="F:identical protein binding"/>
    <property type="evidence" value="ECO:0007669"/>
    <property type="project" value="TreeGrafter"/>
</dbReference>
<dbReference type="InterPro" id="IPR015424">
    <property type="entry name" value="PyrdxlP-dep_Trfase"/>
</dbReference>
<dbReference type="GO" id="GO:0030170">
    <property type="term" value="F:pyridoxal phosphate binding"/>
    <property type="evidence" value="ECO:0007669"/>
    <property type="project" value="InterPro"/>
</dbReference>
<evidence type="ECO:0000256" key="6">
    <source>
        <dbReference type="RuleBase" id="RU003560"/>
    </source>
</evidence>
<dbReference type="InterPro" id="IPR015422">
    <property type="entry name" value="PyrdxlP-dep_Trfase_small"/>
</dbReference>
<dbReference type="InterPro" id="IPR015421">
    <property type="entry name" value="PyrdxlP-dep_Trfase_major"/>
</dbReference>
<dbReference type="GO" id="GO:0008483">
    <property type="term" value="F:transaminase activity"/>
    <property type="evidence" value="ECO:0007669"/>
    <property type="project" value="UniProtKB-KW"/>
</dbReference>
<evidence type="ECO:0000313" key="7">
    <source>
        <dbReference type="EMBL" id="SDI79102.1"/>
    </source>
</evidence>
<evidence type="ECO:0000256" key="4">
    <source>
        <dbReference type="ARBA" id="ARBA00022679"/>
    </source>
</evidence>
<protein>
    <submittedName>
        <fullName evidence="7">Putrescine aminotransferase</fullName>
    </submittedName>
</protein>
<evidence type="ECO:0000313" key="8">
    <source>
        <dbReference type="Proteomes" id="UP000183263"/>
    </source>
</evidence>
<comment type="similarity">
    <text evidence="6">Belongs to the class-III pyridoxal-phosphate-dependent aminotransferase family.</text>
</comment>
<organism evidence="7 8">
    <name type="scientific">Rhodococcus triatomae</name>
    <dbReference type="NCBI Taxonomy" id="300028"/>
    <lineage>
        <taxon>Bacteria</taxon>
        <taxon>Bacillati</taxon>
        <taxon>Actinomycetota</taxon>
        <taxon>Actinomycetes</taxon>
        <taxon>Mycobacteriales</taxon>
        <taxon>Nocardiaceae</taxon>
        <taxon>Rhodococcus</taxon>
    </lineage>
</organism>
<evidence type="ECO:0000256" key="1">
    <source>
        <dbReference type="ARBA" id="ARBA00001933"/>
    </source>
</evidence>
<dbReference type="CDD" id="cd00610">
    <property type="entry name" value="OAT_like"/>
    <property type="match status" value="1"/>
</dbReference>
<keyword evidence="4 7" id="KW-0808">Transferase</keyword>
<dbReference type="PIRSF" id="PIRSF000521">
    <property type="entry name" value="Transaminase_4ab_Lys_Orn"/>
    <property type="match status" value="1"/>
</dbReference>
<dbReference type="SUPFAM" id="SSF53383">
    <property type="entry name" value="PLP-dependent transferases"/>
    <property type="match status" value="1"/>
</dbReference>
<dbReference type="Gene3D" id="3.90.1150.10">
    <property type="entry name" value="Aspartate Aminotransferase, domain 1"/>
    <property type="match status" value="1"/>
</dbReference>
<evidence type="ECO:0000256" key="3">
    <source>
        <dbReference type="ARBA" id="ARBA00022576"/>
    </source>
</evidence>
<gene>
    <name evidence="7" type="ORF">SAMN05444695_11158</name>
</gene>
<evidence type="ECO:0000256" key="2">
    <source>
        <dbReference type="ARBA" id="ARBA00022571"/>
    </source>
</evidence>
<dbReference type="Pfam" id="PF00202">
    <property type="entry name" value="Aminotran_3"/>
    <property type="match status" value="1"/>
</dbReference>
<keyword evidence="8" id="KW-1185">Reference proteome</keyword>
<dbReference type="PANTHER" id="PTHR11986">
    <property type="entry name" value="AMINOTRANSFERASE CLASS III"/>
    <property type="match status" value="1"/>
</dbReference>
<keyword evidence="2" id="KW-0055">Arginine biosynthesis</keyword>
<comment type="cofactor">
    <cofactor evidence="1">
        <name>pyridoxal 5'-phosphate</name>
        <dbReference type="ChEBI" id="CHEBI:597326"/>
    </cofactor>
</comment>
<dbReference type="InterPro" id="IPR050103">
    <property type="entry name" value="Class-III_PLP-dep_AT"/>
</dbReference>
<dbReference type="PROSITE" id="PS00600">
    <property type="entry name" value="AA_TRANSFER_CLASS_3"/>
    <property type="match status" value="1"/>
</dbReference>
<proteinExistence type="inferred from homology"/>
<dbReference type="EMBL" id="FNDN01000011">
    <property type="protein sequence ID" value="SDI79102.1"/>
    <property type="molecule type" value="Genomic_DNA"/>
</dbReference>
<dbReference type="OrthoDB" id="9801052at2"/>
<accession>A0A1G8NG40</accession>
<reference evidence="7 8" key="1">
    <citation type="submission" date="2016-10" db="EMBL/GenBank/DDBJ databases">
        <authorList>
            <person name="de Groot N.N."/>
        </authorList>
    </citation>
    <scope>NUCLEOTIDE SEQUENCE [LARGE SCALE GENOMIC DNA]</scope>
    <source>
        <strain evidence="7 8">DSM 44892</strain>
    </source>
</reference>
<name>A0A1G8NG40_9NOCA</name>
<dbReference type="AlphaFoldDB" id="A0A1G8NG40"/>
<sequence length="417" mass="44039">MPATDRAALVGRYRRYLGAGRARLAEYIGAGIEVSSSGSTVTTADGASLLDCGGYSVFLLGHCHEAVVEAVVEQVRRHPLATRLLLEPTIAEAAQALVSLAPEGLDKAFLVNSGAEATELALKLARAHGRTELVCMRGGYHGKTLGALSVTSNQLYQSLFAPLLDATAVDYGDPDALREVLAGVPGRAAVILEPVLGEGGVVVPPRGYLAEVERLCRQYDATLIVDEIQTGLGRCGRTWAHQPEIECPDILLVGKALSGGVVPVAAVLATDVLFKPVADDPALHSSTFGGSPLASAAVLATLRTLDRERIVERAGELGDILLRAVVDVCAPYRELIVEVRGAGLLLGIEFVRPDVTAEVATTMLHHGVIVNHSLNDHAVLRITPPAVMTPDEVERLVDCLHLSLDEVSRSFVALATT</sequence>
<dbReference type="InterPro" id="IPR049704">
    <property type="entry name" value="Aminotrans_3_PPA_site"/>
</dbReference>